<sequence length="318" mass="35283">MHLDNFDIRLLRLFVTIVESGGFSAAQRKLGLYQSAISNKMNDLETRLGMKLCQRGRKGFQLTPEGRQVYDATLNLLKLIDQYEDELGDIKHVTFGHVRIGLSDNIATHPDCRLHECLRRFSQNCPNVSLSLEVCDAARIETLLLQGQLDIGVASSEKQLPGLSYQLLFSETQRLYAASRHPIFLHSPDLVTSKKILAYPIAGRGKAHPVTPLCQSMGMKSRAVSTHMEGTLHLLLSGEFIGYLPDHYARIWVERCELRPIPTPDLDYSAPFHLILARFSAHSHATATLIEEILAGHAATAGEAEMTGDSATTSSHAR</sequence>
<dbReference type="GO" id="GO:0000976">
    <property type="term" value="F:transcription cis-regulatory region binding"/>
    <property type="evidence" value="ECO:0007669"/>
    <property type="project" value="TreeGrafter"/>
</dbReference>
<dbReference type="PANTHER" id="PTHR30126">
    <property type="entry name" value="HTH-TYPE TRANSCRIPTIONAL REGULATOR"/>
    <property type="match status" value="1"/>
</dbReference>
<dbReference type="Pfam" id="PF00126">
    <property type="entry name" value="HTH_1"/>
    <property type="match status" value="1"/>
</dbReference>
<evidence type="ECO:0000256" key="3">
    <source>
        <dbReference type="ARBA" id="ARBA00023125"/>
    </source>
</evidence>
<gene>
    <name evidence="6" type="ORF">DFP86_10144</name>
</gene>
<dbReference type="PANTHER" id="PTHR30126:SF98">
    <property type="entry name" value="HTH-TYPE TRANSCRIPTIONAL ACTIVATOR BAUR"/>
    <property type="match status" value="1"/>
</dbReference>
<proteinExistence type="inferred from homology"/>
<feature type="domain" description="HTH lysR-type" evidence="5">
    <location>
        <begin position="6"/>
        <end position="63"/>
    </location>
</feature>
<dbReference type="InterPro" id="IPR005119">
    <property type="entry name" value="LysR_subst-bd"/>
</dbReference>
<comment type="similarity">
    <text evidence="1">Belongs to the LysR transcriptional regulatory family.</text>
</comment>
<evidence type="ECO:0000259" key="5">
    <source>
        <dbReference type="PROSITE" id="PS50931"/>
    </source>
</evidence>
<dbReference type="EMBL" id="SNZP01000001">
    <property type="protein sequence ID" value="TDR82659.1"/>
    <property type="molecule type" value="Genomic_DNA"/>
</dbReference>
<dbReference type="SUPFAM" id="SSF53850">
    <property type="entry name" value="Periplasmic binding protein-like II"/>
    <property type="match status" value="1"/>
</dbReference>
<dbReference type="AlphaFoldDB" id="A0A4V6PZB8"/>
<dbReference type="CDD" id="cd05466">
    <property type="entry name" value="PBP2_LTTR_substrate"/>
    <property type="match status" value="1"/>
</dbReference>
<dbReference type="Gene3D" id="1.10.10.10">
    <property type="entry name" value="Winged helix-like DNA-binding domain superfamily/Winged helix DNA-binding domain"/>
    <property type="match status" value="1"/>
</dbReference>
<evidence type="ECO:0000313" key="6">
    <source>
        <dbReference type="EMBL" id="TDR82659.1"/>
    </source>
</evidence>
<dbReference type="SUPFAM" id="SSF46785">
    <property type="entry name" value="Winged helix' DNA-binding domain"/>
    <property type="match status" value="1"/>
</dbReference>
<keyword evidence="4" id="KW-0804">Transcription</keyword>
<dbReference type="PROSITE" id="PS50931">
    <property type="entry name" value="HTH_LYSR"/>
    <property type="match status" value="1"/>
</dbReference>
<accession>A0A4V6PZB8</accession>
<dbReference type="OrthoDB" id="6113677at2"/>
<comment type="caution">
    <text evidence="6">The sequence shown here is derived from an EMBL/GenBank/DDBJ whole genome shotgun (WGS) entry which is preliminary data.</text>
</comment>
<evidence type="ECO:0000313" key="7">
    <source>
        <dbReference type="Proteomes" id="UP000295611"/>
    </source>
</evidence>
<protein>
    <submittedName>
        <fullName evidence="6">LysR family transcriptional regulator</fullName>
    </submittedName>
</protein>
<dbReference type="InterPro" id="IPR000847">
    <property type="entry name" value="LysR_HTH_N"/>
</dbReference>
<dbReference type="RefSeq" id="WP_133677992.1">
    <property type="nucleotide sequence ID" value="NZ_SNZP01000001.1"/>
</dbReference>
<dbReference type="InterPro" id="IPR036390">
    <property type="entry name" value="WH_DNA-bd_sf"/>
</dbReference>
<organism evidence="6 7">
    <name type="scientific">Paludibacterium purpuratum</name>
    <dbReference type="NCBI Taxonomy" id="1144873"/>
    <lineage>
        <taxon>Bacteria</taxon>
        <taxon>Pseudomonadati</taxon>
        <taxon>Pseudomonadota</taxon>
        <taxon>Betaproteobacteria</taxon>
        <taxon>Neisseriales</taxon>
        <taxon>Chromobacteriaceae</taxon>
        <taxon>Paludibacterium</taxon>
    </lineage>
</organism>
<dbReference type="InterPro" id="IPR036388">
    <property type="entry name" value="WH-like_DNA-bd_sf"/>
</dbReference>
<evidence type="ECO:0000256" key="1">
    <source>
        <dbReference type="ARBA" id="ARBA00009437"/>
    </source>
</evidence>
<keyword evidence="7" id="KW-1185">Reference proteome</keyword>
<reference evidence="6 7" key="1">
    <citation type="submission" date="2019-03" db="EMBL/GenBank/DDBJ databases">
        <title>Genomic Encyclopedia of Type Strains, Phase III (KMG-III): the genomes of soil and plant-associated and newly described type strains.</title>
        <authorList>
            <person name="Whitman W."/>
        </authorList>
    </citation>
    <scope>NUCLEOTIDE SEQUENCE [LARGE SCALE GENOMIC DNA]</scope>
    <source>
        <strain evidence="6 7">CECT 8976</strain>
    </source>
</reference>
<dbReference type="Proteomes" id="UP000295611">
    <property type="component" value="Unassembled WGS sequence"/>
</dbReference>
<evidence type="ECO:0000256" key="2">
    <source>
        <dbReference type="ARBA" id="ARBA00023015"/>
    </source>
</evidence>
<keyword evidence="2" id="KW-0805">Transcription regulation</keyword>
<keyword evidence="3" id="KW-0238">DNA-binding</keyword>
<name>A0A4V6PZB8_9NEIS</name>
<dbReference type="GO" id="GO:0003700">
    <property type="term" value="F:DNA-binding transcription factor activity"/>
    <property type="evidence" value="ECO:0007669"/>
    <property type="project" value="InterPro"/>
</dbReference>
<dbReference type="Pfam" id="PF03466">
    <property type="entry name" value="LysR_substrate"/>
    <property type="match status" value="1"/>
</dbReference>
<evidence type="ECO:0000256" key="4">
    <source>
        <dbReference type="ARBA" id="ARBA00023163"/>
    </source>
</evidence>
<dbReference type="Gene3D" id="3.40.190.290">
    <property type="match status" value="1"/>
</dbReference>